<evidence type="ECO:0000313" key="9">
    <source>
        <dbReference type="Proteomes" id="UP000193986"/>
    </source>
</evidence>
<keyword evidence="6" id="KW-0472">Membrane</keyword>
<comment type="caution">
    <text evidence="8">The sequence shown here is derived from an EMBL/GenBank/DDBJ whole genome shotgun (WGS) entry which is preliminary data.</text>
</comment>
<evidence type="ECO:0000256" key="5">
    <source>
        <dbReference type="ARBA" id="ARBA00023065"/>
    </source>
</evidence>
<dbReference type="EMBL" id="MCFC01000005">
    <property type="protein sequence ID" value="ORY33782.1"/>
    <property type="molecule type" value="Genomic_DNA"/>
</dbReference>
<accession>A0A1Y2BG49</accession>
<dbReference type="PANTHER" id="PTHR33281:SF21">
    <property type="entry name" value="MEMBRANE PROTEIN"/>
    <property type="match status" value="1"/>
</dbReference>
<evidence type="ECO:0008006" key="10">
    <source>
        <dbReference type="Google" id="ProtNLM"/>
    </source>
</evidence>
<feature type="compositionally biased region" description="Polar residues" evidence="7">
    <location>
        <begin position="138"/>
        <end position="147"/>
    </location>
</feature>
<evidence type="ECO:0000256" key="2">
    <source>
        <dbReference type="ARBA" id="ARBA00022448"/>
    </source>
</evidence>
<dbReference type="Proteomes" id="UP000193986">
    <property type="component" value="Unassembled WGS sequence"/>
</dbReference>
<reference evidence="8 9" key="1">
    <citation type="submission" date="2016-07" db="EMBL/GenBank/DDBJ databases">
        <title>Pervasive Adenine N6-methylation of Active Genes in Fungi.</title>
        <authorList>
            <consortium name="DOE Joint Genome Institute"/>
            <person name="Mondo S.J."/>
            <person name="Dannebaum R.O."/>
            <person name="Kuo R.C."/>
            <person name="Labutti K."/>
            <person name="Haridas S."/>
            <person name="Kuo A."/>
            <person name="Salamov A."/>
            <person name="Ahrendt S.R."/>
            <person name="Lipzen A."/>
            <person name="Sullivan W."/>
            <person name="Andreopoulos W.B."/>
            <person name="Clum A."/>
            <person name="Lindquist E."/>
            <person name="Daum C."/>
            <person name="Ramamoorthy G.K."/>
            <person name="Gryganskyi A."/>
            <person name="Culley D."/>
            <person name="Magnuson J.K."/>
            <person name="James T.Y."/>
            <person name="O'Malley M.A."/>
            <person name="Stajich J.E."/>
            <person name="Spatafora J.W."/>
            <person name="Visel A."/>
            <person name="Grigoriev I.V."/>
        </authorList>
    </citation>
    <scope>NUCLEOTIDE SEQUENCE [LARGE SCALE GENOMIC DNA]</scope>
    <source>
        <strain evidence="8 9">68-887.2</strain>
    </source>
</reference>
<feature type="compositionally biased region" description="Low complexity" evidence="7">
    <location>
        <begin position="222"/>
        <end position="237"/>
    </location>
</feature>
<dbReference type="AlphaFoldDB" id="A0A1Y2BG49"/>
<dbReference type="STRING" id="71784.A0A1Y2BG49"/>
<protein>
    <recommendedName>
        <fullName evidence="10">Bestrophin, RFP-TM, chloride channel-domain-containing protein</fullName>
    </recommendedName>
</protein>
<dbReference type="Pfam" id="PF25539">
    <property type="entry name" value="Bestrophin_2"/>
    <property type="match status" value="1"/>
</dbReference>
<dbReference type="PANTHER" id="PTHR33281">
    <property type="entry name" value="UPF0187 PROTEIN YNEE"/>
    <property type="match status" value="1"/>
</dbReference>
<name>A0A1Y2BG49_9TREE</name>
<feature type="compositionally biased region" description="Basic and acidic residues" evidence="7">
    <location>
        <begin position="212"/>
        <end position="221"/>
    </location>
</feature>
<sequence length="502" mass="55066">MPRGRRVGRRSLTEPTALSTRLGLITYALSRLPPRQLPALAIYAYVISVAAERGWISRSVWSKVGGSVVAVLSMVTGLLLSYRFSSAVSKWDEGRMVWVEVRTSIRDGIRMLSIPPSHKASPESSSPSSAVDLGDESTGPSRNSTPAKNKGKGKEEHDLIGERIDELSGLLAGFAIALQHHLHGTRPLPQAPLSDILPPPFLSSLKRTEARVRFADSHEGPSSESSSSTPLQPSLLSDLRRRRPSAPTTEEKDYSQSEEEWELSNLRDKAEEAVAKLSDAVSGTADVRAETELRQQLSQLNQPSSPPAKRPRSKSNLYTPHPSNLPLALLKLMEAYAVGLAEVPIDRGGWSEATRERALQFIKSLSEQLGRAERLRSNPPPLPLTLHLSQLLIIYLGALPLSLLCLDSGWALIAITIIAGWCLLGLEALVSEVGGVFGGSENHQPLPRFTNEILLECLETSPSFARYYRDRMVSRLGEGDDEVAELDRRCAKRGEEWLPSFT</sequence>
<comment type="subcellular location">
    <subcellularLocation>
        <location evidence="1">Membrane</location>
        <topology evidence="1">Multi-pass membrane protein</topology>
    </subcellularLocation>
</comment>
<evidence type="ECO:0000256" key="4">
    <source>
        <dbReference type="ARBA" id="ARBA00022989"/>
    </source>
</evidence>
<keyword evidence="4" id="KW-1133">Transmembrane helix</keyword>
<keyword evidence="5" id="KW-0406">Ion transport</keyword>
<evidence type="ECO:0000256" key="3">
    <source>
        <dbReference type="ARBA" id="ARBA00022692"/>
    </source>
</evidence>
<dbReference type="GO" id="GO:0005254">
    <property type="term" value="F:chloride channel activity"/>
    <property type="evidence" value="ECO:0007669"/>
    <property type="project" value="InterPro"/>
</dbReference>
<dbReference type="OrthoDB" id="1368at2759"/>
<dbReference type="InParanoid" id="A0A1Y2BG49"/>
<dbReference type="GO" id="GO:0016020">
    <property type="term" value="C:membrane"/>
    <property type="evidence" value="ECO:0007669"/>
    <property type="project" value="UniProtKB-SubCell"/>
</dbReference>
<evidence type="ECO:0000256" key="6">
    <source>
        <dbReference type="ARBA" id="ARBA00023136"/>
    </source>
</evidence>
<evidence type="ECO:0000313" key="8">
    <source>
        <dbReference type="EMBL" id="ORY33782.1"/>
    </source>
</evidence>
<gene>
    <name evidence="8" type="ORF">BCR39DRAFT_519216</name>
</gene>
<keyword evidence="9" id="KW-1185">Reference proteome</keyword>
<feature type="region of interest" description="Disordered" evidence="7">
    <location>
        <begin position="212"/>
        <end position="266"/>
    </location>
</feature>
<feature type="compositionally biased region" description="Low complexity" evidence="7">
    <location>
        <begin position="115"/>
        <end position="129"/>
    </location>
</feature>
<feature type="region of interest" description="Disordered" evidence="7">
    <location>
        <begin position="296"/>
        <end position="320"/>
    </location>
</feature>
<evidence type="ECO:0000256" key="1">
    <source>
        <dbReference type="ARBA" id="ARBA00004141"/>
    </source>
</evidence>
<organism evidence="8 9">
    <name type="scientific">Naematelia encephala</name>
    <dbReference type="NCBI Taxonomy" id="71784"/>
    <lineage>
        <taxon>Eukaryota</taxon>
        <taxon>Fungi</taxon>
        <taxon>Dikarya</taxon>
        <taxon>Basidiomycota</taxon>
        <taxon>Agaricomycotina</taxon>
        <taxon>Tremellomycetes</taxon>
        <taxon>Tremellales</taxon>
        <taxon>Naemateliaceae</taxon>
        <taxon>Naematelia</taxon>
    </lineage>
</organism>
<dbReference type="InterPro" id="IPR044669">
    <property type="entry name" value="YneE/VCCN1/2-like"/>
</dbReference>
<keyword evidence="3" id="KW-0812">Transmembrane</keyword>
<keyword evidence="2" id="KW-0813">Transport</keyword>
<evidence type="ECO:0000256" key="7">
    <source>
        <dbReference type="SAM" id="MobiDB-lite"/>
    </source>
</evidence>
<proteinExistence type="predicted"/>
<feature type="region of interest" description="Disordered" evidence="7">
    <location>
        <begin position="113"/>
        <end position="156"/>
    </location>
</feature>